<protein>
    <submittedName>
        <fullName evidence="1">Uncharacterized protein</fullName>
    </submittedName>
</protein>
<keyword evidence="2" id="KW-1185">Reference proteome</keyword>
<name>A0A3R9MNL4_9BACT</name>
<comment type="caution">
    <text evidence="1">The sequence shown here is derived from an EMBL/GenBank/DDBJ whole genome shotgun (WGS) entry which is preliminary data.</text>
</comment>
<gene>
    <name evidence="1" type="ORF">EI293_09235</name>
</gene>
<proteinExistence type="predicted"/>
<accession>A0A3R9MNL4</accession>
<sequence>MPKQLFFPPISLTDARTGKRVRVQELPQGAALVPTPEPILGYTYQRGHLTVYVSGPMAPELRTAQQEGSLAQEVLLVAQLPAGIREIDLTDCRREFRLLLPQAA</sequence>
<reference evidence="1 2" key="1">
    <citation type="submission" date="2018-12" db="EMBL/GenBank/DDBJ databases">
        <authorList>
            <person name="Feng G."/>
            <person name="Zhu H."/>
        </authorList>
    </citation>
    <scope>NUCLEOTIDE SEQUENCE [LARGE SCALE GENOMIC DNA]</scope>
    <source>
        <strain evidence="1 2">LMG 26000</strain>
    </source>
</reference>
<evidence type="ECO:0000313" key="1">
    <source>
        <dbReference type="EMBL" id="RSK44683.1"/>
    </source>
</evidence>
<dbReference type="RefSeq" id="WP_125436835.1">
    <property type="nucleotide sequence ID" value="NZ_RWIU01000002.1"/>
</dbReference>
<organism evidence="1 2">
    <name type="scientific">Hymenobacter perfusus</name>
    <dbReference type="NCBI Taxonomy" id="1236770"/>
    <lineage>
        <taxon>Bacteria</taxon>
        <taxon>Pseudomonadati</taxon>
        <taxon>Bacteroidota</taxon>
        <taxon>Cytophagia</taxon>
        <taxon>Cytophagales</taxon>
        <taxon>Hymenobacteraceae</taxon>
        <taxon>Hymenobacter</taxon>
    </lineage>
</organism>
<evidence type="ECO:0000313" key="2">
    <source>
        <dbReference type="Proteomes" id="UP000270291"/>
    </source>
</evidence>
<dbReference type="AlphaFoldDB" id="A0A3R9MNL4"/>
<dbReference type="OrthoDB" id="883407at2"/>
<dbReference type="Proteomes" id="UP000270291">
    <property type="component" value="Unassembled WGS sequence"/>
</dbReference>
<dbReference type="EMBL" id="RWIU01000002">
    <property type="protein sequence ID" value="RSK44683.1"/>
    <property type="molecule type" value="Genomic_DNA"/>
</dbReference>